<dbReference type="Pfam" id="PF03793">
    <property type="entry name" value="PASTA"/>
    <property type="match status" value="4"/>
</dbReference>
<evidence type="ECO:0000256" key="5">
    <source>
        <dbReference type="ARBA" id="ARBA00022777"/>
    </source>
</evidence>
<dbReference type="FunFam" id="3.30.200.20:FF:000035">
    <property type="entry name" value="Serine/threonine protein kinase Stk1"/>
    <property type="match status" value="1"/>
</dbReference>
<dbReference type="GO" id="GO:0004674">
    <property type="term" value="F:protein serine/threonine kinase activity"/>
    <property type="evidence" value="ECO:0007669"/>
    <property type="project" value="UniProtKB-KW"/>
</dbReference>
<dbReference type="EMBL" id="BJFL01000007">
    <property type="protein sequence ID" value="GDY30364.1"/>
    <property type="molecule type" value="Genomic_DNA"/>
</dbReference>
<evidence type="ECO:0000256" key="8">
    <source>
        <dbReference type="ARBA" id="ARBA00048679"/>
    </source>
</evidence>
<dbReference type="InterPro" id="IPR005543">
    <property type="entry name" value="PASTA_dom"/>
</dbReference>
<dbReference type="InterPro" id="IPR000719">
    <property type="entry name" value="Prot_kinase_dom"/>
</dbReference>
<dbReference type="CDD" id="cd14014">
    <property type="entry name" value="STKc_PknB_like"/>
    <property type="match status" value="1"/>
</dbReference>
<dbReference type="GO" id="GO:0005524">
    <property type="term" value="F:ATP binding"/>
    <property type="evidence" value="ECO:0007669"/>
    <property type="project" value="UniProtKB-KW"/>
</dbReference>
<dbReference type="PANTHER" id="PTHR43289:SF34">
    <property type="entry name" value="SERINE_THREONINE-PROTEIN KINASE YBDM-RELATED"/>
    <property type="match status" value="1"/>
</dbReference>
<dbReference type="SMART" id="SM00220">
    <property type="entry name" value="S_TKc"/>
    <property type="match status" value="1"/>
</dbReference>
<gene>
    <name evidence="12" type="ORF">GTS_19970</name>
</gene>
<evidence type="ECO:0000256" key="2">
    <source>
        <dbReference type="ARBA" id="ARBA00022527"/>
    </source>
</evidence>
<evidence type="ECO:0000256" key="6">
    <source>
        <dbReference type="ARBA" id="ARBA00022840"/>
    </source>
</evidence>
<dbReference type="RefSeq" id="WP_225978260.1">
    <property type="nucleotide sequence ID" value="NZ_BJFL01000007.1"/>
</dbReference>
<dbReference type="CDD" id="cd06577">
    <property type="entry name" value="PASTA_pknB"/>
    <property type="match status" value="4"/>
</dbReference>
<evidence type="ECO:0000256" key="7">
    <source>
        <dbReference type="ARBA" id="ARBA00047899"/>
    </source>
</evidence>
<dbReference type="Gene3D" id="3.30.200.20">
    <property type="entry name" value="Phosphorylase Kinase, domain 1"/>
    <property type="match status" value="1"/>
</dbReference>
<keyword evidence="5 12" id="KW-0418">Kinase</keyword>
<evidence type="ECO:0000256" key="9">
    <source>
        <dbReference type="SAM" id="Phobius"/>
    </source>
</evidence>
<dbReference type="PROSITE" id="PS51178">
    <property type="entry name" value="PASTA"/>
    <property type="match status" value="4"/>
</dbReference>
<organism evidence="12 13">
    <name type="scientific">Gandjariella thermophila</name>
    <dbReference type="NCBI Taxonomy" id="1931992"/>
    <lineage>
        <taxon>Bacteria</taxon>
        <taxon>Bacillati</taxon>
        <taxon>Actinomycetota</taxon>
        <taxon>Actinomycetes</taxon>
        <taxon>Pseudonocardiales</taxon>
        <taxon>Pseudonocardiaceae</taxon>
        <taxon>Gandjariella</taxon>
    </lineage>
</organism>
<dbReference type="PROSITE" id="PS50011">
    <property type="entry name" value="PROTEIN_KINASE_DOM"/>
    <property type="match status" value="1"/>
</dbReference>
<dbReference type="Gene3D" id="1.10.510.10">
    <property type="entry name" value="Transferase(Phosphotransferase) domain 1"/>
    <property type="match status" value="1"/>
</dbReference>
<keyword evidence="9" id="KW-1133">Transmembrane helix</keyword>
<feature type="domain" description="PASTA" evidence="11">
    <location>
        <begin position="582"/>
        <end position="643"/>
    </location>
</feature>
<dbReference type="SMART" id="SM00740">
    <property type="entry name" value="PASTA"/>
    <property type="match status" value="4"/>
</dbReference>
<dbReference type="SUPFAM" id="SSF56112">
    <property type="entry name" value="Protein kinase-like (PK-like)"/>
    <property type="match status" value="1"/>
</dbReference>
<keyword evidence="2 12" id="KW-0723">Serine/threonine-protein kinase</keyword>
<keyword evidence="9" id="KW-0472">Membrane</keyword>
<feature type="domain" description="PASTA" evidence="11">
    <location>
        <begin position="443"/>
        <end position="511"/>
    </location>
</feature>
<dbReference type="Pfam" id="PF00069">
    <property type="entry name" value="Pkinase"/>
    <property type="match status" value="1"/>
</dbReference>
<protein>
    <recommendedName>
        <fullName evidence="1">non-specific serine/threonine protein kinase</fullName>
        <ecNumber evidence="1">2.7.11.1</ecNumber>
    </recommendedName>
</protein>
<keyword evidence="6" id="KW-0067">ATP-binding</keyword>
<accession>A0A4D4J4G8</accession>
<dbReference type="InterPro" id="IPR011009">
    <property type="entry name" value="Kinase-like_dom_sf"/>
</dbReference>
<dbReference type="FunFam" id="1.10.510.10:FF:000021">
    <property type="entry name" value="Serine/threonine protein kinase"/>
    <property type="match status" value="1"/>
</dbReference>
<dbReference type="PANTHER" id="PTHR43289">
    <property type="entry name" value="MITOGEN-ACTIVATED PROTEIN KINASE KINASE KINASE 20-RELATED"/>
    <property type="match status" value="1"/>
</dbReference>
<evidence type="ECO:0000313" key="12">
    <source>
        <dbReference type="EMBL" id="GDY30364.1"/>
    </source>
</evidence>
<dbReference type="GO" id="GO:0045717">
    <property type="term" value="P:negative regulation of fatty acid biosynthetic process"/>
    <property type="evidence" value="ECO:0007669"/>
    <property type="project" value="UniProtKB-ARBA"/>
</dbReference>
<keyword evidence="9" id="KW-0812">Transmembrane</keyword>
<evidence type="ECO:0000256" key="4">
    <source>
        <dbReference type="ARBA" id="ARBA00022741"/>
    </source>
</evidence>
<feature type="domain" description="Protein kinase" evidence="10">
    <location>
        <begin position="17"/>
        <end position="285"/>
    </location>
</feature>
<feature type="transmembrane region" description="Helical" evidence="9">
    <location>
        <begin position="355"/>
        <end position="374"/>
    </location>
</feature>
<evidence type="ECO:0000259" key="11">
    <source>
        <dbReference type="PROSITE" id="PS51178"/>
    </source>
</evidence>
<evidence type="ECO:0000256" key="3">
    <source>
        <dbReference type="ARBA" id="ARBA00022679"/>
    </source>
</evidence>
<evidence type="ECO:0000256" key="1">
    <source>
        <dbReference type="ARBA" id="ARBA00012513"/>
    </source>
</evidence>
<dbReference type="InterPro" id="IPR008271">
    <property type="entry name" value="Ser/Thr_kinase_AS"/>
</dbReference>
<reference evidence="13" key="1">
    <citation type="submission" date="2019-04" db="EMBL/GenBank/DDBJ databases">
        <title>Draft genome sequence of Pseudonocardiaceae bacterium SL3-2-4.</title>
        <authorList>
            <person name="Ningsih F."/>
            <person name="Yokota A."/>
            <person name="Sakai Y."/>
            <person name="Nanatani K."/>
            <person name="Yabe S."/>
            <person name="Oetari A."/>
            <person name="Sjamsuridzal W."/>
        </authorList>
    </citation>
    <scope>NUCLEOTIDE SEQUENCE [LARGE SCALE GENOMIC DNA]</scope>
    <source>
        <strain evidence="13">SL3-2-4</strain>
    </source>
</reference>
<feature type="domain" description="PASTA" evidence="11">
    <location>
        <begin position="375"/>
        <end position="442"/>
    </location>
</feature>
<comment type="caution">
    <text evidence="12">The sequence shown here is derived from an EMBL/GenBank/DDBJ whole genome shotgun (WGS) entry which is preliminary data.</text>
</comment>
<evidence type="ECO:0000259" key="10">
    <source>
        <dbReference type="PROSITE" id="PS50011"/>
    </source>
</evidence>
<feature type="domain" description="PASTA" evidence="11">
    <location>
        <begin position="512"/>
        <end position="581"/>
    </location>
</feature>
<name>A0A4D4J4G8_9PSEU</name>
<sequence length="643" mass="68000">MDTQSGGLIGRRLEQRYRVDELLARGGMSTVYRGMDTRLDRPVAIKVMDPRFSADRAFVDRFVREARAAARLQHPAVVDVYDQGVDSSSGEDHMFLVMELLDGGTLRDLLTECGGALPVPIALSVLERVLSALAAAHRAGLVHRDIKPENVLVGRGGEVKVADFGLVRAVASAGTTSNSMILGTVAYLAPEQVATGASDARSDVYAAGIVLYEMLTGAPPFTADTPISVAYQHVNSDVPAPSSVNPWLPAELDELVRRATARDPSARLADAEAFLAELGRVREALGVEAVPVPAPGREPATVRLAPLGDAPEGGPRGTRALARSELVGLDTREPAPRPVDGYPGERRRGRRTVRLWTVVVLALAGVLATTAWWLGSTRWTTVPPVAGMDQTAAERALQNAQLTPHLTRQADNHVPAGRVIATRPDQGTRARRGTEVQVLVSSGRPVVPAVAPGVTAEEAEQAIRAAGLQPRRDDTANAYDDTVPRGRVVRLNPPSGTSLDVGATVTVVLSRGRAPRPVPDVTGMPHDQAFQVLRNAGLQPYDKGATFSAQFDAGQVVSTDPPAGTTLTGDDSPRVGVVVSNAVTVPNLSGQPVAQAQQILAQLGLTARVQQFVSRPDSRVFAQLPTAGSRVQPGSTVLLAAFP</sequence>
<keyword evidence="13" id="KW-1185">Reference proteome</keyword>
<evidence type="ECO:0000313" key="13">
    <source>
        <dbReference type="Proteomes" id="UP000298860"/>
    </source>
</evidence>
<dbReference type="EC" id="2.7.11.1" evidence="1"/>
<dbReference type="PROSITE" id="PS00108">
    <property type="entry name" value="PROTEIN_KINASE_ST"/>
    <property type="match status" value="1"/>
</dbReference>
<comment type="catalytic activity">
    <reaction evidence="7">
        <text>L-threonyl-[protein] + ATP = O-phospho-L-threonyl-[protein] + ADP + H(+)</text>
        <dbReference type="Rhea" id="RHEA:46608"/>
        <dbReference type="Rhea" id="RHEA-COMP:11060"/>
        <dbReference type="Rhea" id="RHEA-COMP:11605"/>
        <dbReference type="ChEBI" id="CHEBI:15378"/>
        <dbReference type="ChEBI" id="CHEBI:30013"/>
        <dbReference type="ChEBI" id="CHEBI:30616"/>
        <dbReference type="ChEBI" id="CHEBI:61977"/>
        <dbReference type="ChEBI" id="CHEBI:456216"/>
        <dbReference type="EC" id="2.7.11.1"/>
    </reaction>
</comment>
<keyword evidence="4" id="KW-0547">Nucleotide-binding</keyword>
<dbReference type="Gene3D" id="3.30.10.20">
    <property type="match status" value="4"/>
</dbReference>
<dbReference type="AlphaFoldDB" id="A0A4D4J4G8"/>
<dbReference type="Proteomes" id="UP000298860">
    <property type="component" value="Unassembled WGS sequence"/>
</dbReference>
<proteinExistence type="predicted"/>
<comment type="catalytic activity">
    <reaction evidence="8">
        <text>L-seryl-[protein] + ATP = O-phospho-L-seryl-[protein] + ADP + H(+)</text>
        <dbReference type="Rhea" id="RHEA:17989"/>
        <dbReference type="Rhea" id="RHEA-COMP:9863"/>
        <dbReference type="Rhea" id="RHEA-COMP:11604"/>
        <dbReference type="ChEBI" id="CHEBI:15378"/>
        <dbReference type="ChEBI" id="CHEBI:29999"/>
        <dbReference type="ChEBI" id="CHEBI:30616"/>
        <dbReference type="ChEBI" id="CHEBI:83421"/>
        <dbReference type="ChEBI" id="CHEBI:456216"/>
        <dbReference type="EC" id="2.7.11.1"/>
    </reaction>
</comment>
<keyword evidence="3" id="KW-0808">Transferase</keyword>